<dbReference type="AlphaFoldDB" id="A0A6M3L0J1"/>
<dbReference type="EMBL" id="MT142671">
    <property type="protein sequence ID" value="QJA86945.1"/>
    <property type="molecule type" value="Genomic_DNA"/>
</dbReference>
<reference evidence="1" key="1">
    <citation type="submission" date="2020-03" db="EMBL/GenBank/DDBJ databases">
        <title>The deep terrestrial virosphere.</title>
        <authorList>
            <person name="Holmfeldt K."/>
            <person name="Nilsson E."/>
            <person name="Simone D."/>
            <person name="Lopez-Fernandez M."/>
            <person name="Wu X."/>
            <person name="de Brujin I."/>
            <person name="Lundin D."/>
            <person name="Andersson A."/>
            <person name="Bertilsson S."/>
            <person name="Dopson M."/>
        </authorList>
    </citation>
    <scope>NUCLEOTIDE SEQUENCE</scope>
    <source>
        <strain evidence="1">MM415B03088</strain>
    </source>
</reference>
<evidence type="ECO:0000313" key="1">
    <source>
        <dbReference type="EMBL" id="QJA86945.1"/>
    </source>
</evidence>
<protein>
    <submittedName>
        <fullName evidence="1">Uncharacterized protein</fullName>
    </submittedName>
</protein>
<proteinExistence type="predicted"/>
<gene>
    <name evidence="1" type="ORF">MM415B03088_0001</name>
</gene>
<organism evidence="1">
    <name type="scientific">viral metagenome</name>
    <dbReference type="NCBI Taxonomy" id="1070528"/>
    <lineage>
        <taxon>unclassified sequences</taxon>
        <taxon>metagenomes</taxon>
        <taxon>organismal metagenomes</taxon>
    </lineage>
</organism>
<sequence length="79" mass="8689">METILENPRRIDIKRDPDDPILYHIYAEGFVPTDKIGSGGNKVVLKSSHLKRKVHGMGTPIKPPKGGMEIVFEGSAYAA</sequence>
<name>A0A6M3L0J1_9ZZZZ</name>
<accession>A0A6M3L0J1</accession>